<dbReference type="Proteomes" id="UP000223391">
    <property type="component" value="Segment"/>
</dbReference>
<organism evidence="1 2">
    <name type="scientific">Arthrobacter phage Salgado</name>
    <dbReference type="NCBI Taxonomy" id="1772314"/>
    <lineage>
        <taxon>Viruses</taxon>
        <taxon>Duplodnaviria</taxon>
        <taxon>Heunggongvirae</taxon>
        <taxon>Uroviricota</taxon>
        <taxon>Caudoviricetes</taxon>
        <taxon>Laroyevirus</taxon>
        <taxon>Laroyevirus salgado</taxon>
    </lineage>
</organism>
<dbReference type="EMBL" id="KU160664">
    <property type="protein sequence ID" value="ALY10213.1"/>
    <property type="molecule type" value="Genomic_DNA"/>
</dbReference>
<dbReference type="KEGG" id="vg:65071659"/>
<dbReference type="RefSeq" id="YP_010082654.1">
    <property type="nucleotide sequence ID" value="NC_055033.1"/>
</dbReference>
<evidence type="ECO:0000313" key="2">
    <source>
        <dbReference type="Proteomes" id="UP000223391"/>
    </source>
</evidence>
<keyword evidence="2" id="KW-1185">Reference proteome</keyword>
<gene>
    <name evidence="1" type="primary">45</name>
    <name evidence="1" type="ORF">SALGADO_45</name>
</gene>
<dbReference type="GeneID" id="65071659"/>
<protein>
    <submittedName>
        <fullName evidence="1">Uncharacterized protein</fullName>
    </submittedName>
</protein>
<proteinExistence type="predicted"/>
<reference evidence="2" key="1">
    <citation type="submission" date="2015-11" db="EMBL/GenBank/DDBJ databases">
        <authorList>
            <person name="Greene A."/>
            <person name="Schneider V.M."/>
            <person name="Bradley K.W."/>
            <person name="Asai D.J."/>
            <person name="Bowman C.A."/>
            <person name="Russell D.A."/>
            <person name="Pope W.H."/>
            <person name="Jacobs-Sera D."/>
            <person name="Hendrix R.W."/>
            <person name="Hatfull G.F."/>
        </authorList>
    </citation>
    <scope>NUCLEOTIDE SEQUENCE [LARGE SCALE GENOMIC DNA]</scope>
</reference>
<sequence>MRLGRKQRRFYRAARRGIIEGRALIELRDWTLAYNYLQLSRSTYGPDSPFVEALRRTMHKEALKVRIKQCR</sequence>
<evidence type="ECO:0000313" key="1">
    <source>
        <dbReference type="EMBL" id="ALY10213.1"/>
    </source>
</evidence>
<accession>A0A0U4JDV7</accession>
<name>A0A0U4JDV7_9CAUD</name>